<feature type="transmembrane region" description="Helical" evidence="1">
    <location>
        <begin position="147"/>
        <end position="166"/>
    </location>
</feature>
<dbReference type="OrthoDB" id="5306317at2759"/>
<gene>
    <name evidence="2" type="ORF">CBYS24578_00009032</name>
</gene>
<keyword evidence="3" id="KW-1185">Reference proteome</keyword>
<evidence type="ECO:0000313" key="3">
    <source>
        <dbReference type="Proteomes" id="UP000754883"/>
    </source>
</evidence>
<name>A0A9N9U3Q2_9HYPO</name>
<feature type="transmembrane region" description="Helical" evidence="1">
    <location>
        <begin position="106"/>
        <end position="127"/>
    </location>
</feature>
<reference evidence="2 3" key="2">
    <citation type="submission" date="2021-10" db="EMBL/GenBank/DDBJ databases">
        <authorList>
            <person name="Piombo E."/>
        </authorList>
    </citation>
    <scope>NUCLEOTIDE SEQUENCE [LARGE SCALE GENOMIC DNA]</scope>
</reference>
<feature type="transmembrane region" description="Helical" evidence="1">
    <location>
        <begin position="38"/>
        <end position="59"/>
    </location>
</feature>
<comment type="caution">
    <text evidence="2">The sequence shown here is derived from an EMBL/GenBank/DDBJ whole genome shotgun (WGS) entry which is preliminary data.</text>
</comment>
<dbReference type="Proteomes" id="UP000754883">
    <property type="component" value="Unassembled WGS sequence"/>
</dbReference>
<dbReference type="AlphaFoldDB" id="A0A9N9U3Q2"/>
<evidence type="ECO:0000313" key="2">
    <source>
        <dbReference type="EMBL" id="CAG9977996.1"/>
    </source>
</evidence>
<organism evidence="2 3">
    <name type="scientific">Clonostachys byssicola</name>
    <dbReference type="NCBI Taxonomy" id="160290"/>
    <lineage>
        <taxon>Eukaryota</taxon>
        <taxon>Fungi</taxon>
        <taxon>Dikarya</taxon>
        <taxon>Ascomycota</taxon>
        <taxon>Pezizomycotina</taxon>
        <taxon>Sordariomycetes</taxon>
        <taxon>Hypocreomycetidae</taxon>
        <taxon>Hypocreales</taxon>
        <taxon>Bionectriaceae</taxon>
        <taxon>Clonostachys</taxon>
    </lineage>
</organism>
<evidence type="ECO:0000256" key="1">
    <source>
        <dbReference type="SAM" id="Phobius"/>
    </source>
</evidence>
<accession>A0A9N9U3Q2</accession>
<keyword evidence="1" id="KW-0472">Membrane</keyword>
<dbReference type="EMBL" id="CABFNO020001298">
    <property type="protein sequence ID" value="CAG9977996.1"/>
    <property type="molecule type" value="Genomic_DNA"/>
</dbReference>
<reference evidence="3" key="1">
    <citation type="submission" date="2019-06" db="EMBL/GenBank/DDBJ databases">
        <authorList>
            <person name="Broberg M."/>
        </authorList>
    </citation>
    <scope>NUCLEOTIDE SEQUENCE [LARGE SCALE GENOMIC DNA]</scope>
</reference>
<proteinExistence type="predicted"/>
<keyword evidence="1" id="KW-0812">Transmembrane</keyword>
<sequence>MAEALFLELSWGVLSSIGIACLLFGFLIIGITGWSAAASVPIISSVAGCLANALCYYAYYQTHPPVNTAVASAFADVMWMVQEASLSFYSYIILTRVLIRRSRRVFLILFWGILVLIIGARLAILVMRVKVTILERDNLQSVINRAHIAYFVCIASIEILCSFFLLQKFASAKKVSREASLNSKFFRYLLQSTEVRMTTLAVIGTTRAVTYSFQPSMQQSTNTVSQVDRFIYTFECLFPMMIYIDLLASRVKFTITQHERSMTIMRPLSTRSLANTRPIRKASVSSRHYLEGNASECELRPLSETTFAAGVANLHVVERPEKAKCT</sequence>
<feature type="transmembrane region" description="Helical" evidence="1">
    <location>
        <begin position="12"/>
        <end position="31"/>
    </location>
</feature>
<protein>
    <submittedName>
        <fullName evidence="2">Uncharacterized protein</fullName>
    </submittedName>
</protein>
<keyword evidence="1" id="KW-1133">Transmembrane helix</keyword>